<protein>
    <submittedName>
        <fullName evidence="2">Uncharacterized protein</fullName>
    </submittedName>
</protein>
<proteinExistence type="predicted"/>
<accession>W7A9P9</accession>
<name>W7A9P9_9APIC</name>
<evidence type="ECO:0000256" key="1">
    <source>
        <dbReference type="SAM" id="MobiDB-lite"/>
    </source>
</evidence>
<keyword evidence="3" id="KW-1185">Reference proteome</keyword>
<feature type="region of interest" description="Disordered" evidence="1">
    <location>
        <begin position="15"/>
        <end position="61"/>
    </location>
</feature>
<dbReference type="VEuPathDB" id="PlasmoDB:C922_01443"/>
<feature type="compositionally biased region" description="Basic and acidic residues" evidence="1">
    <location>
        <begin position="32"/>
        <end position="61"/>
    </location>
</feature>
<dbReference type="Proteomes" id="UP000030640">
    <property type="component" value="Unassembled WGS sequence"/>
</dbReference>
<gene>
    <name evidence="2" type="ORF">C922_01443</name>
</gene>
<dbReference type="GeneID" id="20036717"/>
<dbReference type="EMBL" id="KI965463">
    <property type="protein sequence ID" value="EUD68420.1"/>
    <property type="molecule type" value="Genomic_DNA"/>
</dbReference>
<evidence type="ECO:0000313" key="2">
    <source>
        <dbReference type="EMBL" id="EUD68420.1"/>
    </source>
</evidence>
<dbReference type="RefSeq" id="XP_008815268.1">
    <property type="nucleotide sequence ID" value="XM_008817046.1"/>
</dbReference>
<reference evidence="2 3" key="1">
    <citation type="submission" date="2013-02" db="EMBL/GenBank/DDBJ databases">
        <title>The Genome Sequence of Plasmodium inui San Antonio 1.</title>
        <authorList>
            <consortium name="The Broad Institute Genome Sequencing Platform"/>
            <consortium name="The Broad Institute Genome Sequencing Center for Infectious Disease"/>
            <person name="Neafsey D."/>
            <person name="Cheeseman I."/>
            <person name="Volkman S."/>
            <person name="Adams J."/>
            <person name="Walker B."/>
            <person name="Young S.K."/>
            <person name="Zeng Q."/>
            <person name="Gargeya S."/>
            <person name="Fitzgerald M."/>
            <person name="Haas B."/>
            <person name="Abouelleil A."/>
            <person name="Alvarado L."/>
            <person name="Arachchi H.M."/>
            <person name="Berlin A.M."/>
            <person name="Chapman S.B."/>
            <person name="Dewar J."/>
            <person name="Goldberg J."/>
            <person name="Griggs A."/>
            <person name="Gujja S."/>
            <person name="Hansen M."/>
            <person name="Howarth C."/>
            <person name="Imamovic A."/>
            <person name="Larimer J."/>
            <person name="McCowan C."/>
            <person name="Murphy C."/>
            <person name="Neiman D."/>
            <person name="Pearson M."/>
            <person name="Priest M."/>
            <person name="Roberts A."/>
            <person name="Saif S."/>
            <person name="Shea T."/>
            <person name="Sisk P."/>
            <person name="Sykes S."/>
            <person name="Wortman J."/>
            <person name="Nusbaum C."/>
            <person name="Birren B."/>
        </authorList>
    </citation>
    <scope>NUCLEOTIDE SEQUENCE [LARGE SCALE GENOMIC DNA]</scope>
    <source>
        <strain evidence="2 3">San Antonio 1</strain>
    </source>
</reference>
<dbReference type="AlphaFoldDB" id="W7A9P9"/>
<evidence type="ECO:0000313" key="3">
    <source>
        <dbReference type="Proteomes" id="UP000030640"/>
    </source>
</evidence>
<sequence length="61" mass="6991">MGSLAHGSMCVIDFQVHSSENEKKTPKQKVKIVVDEKVKEKEAKKEKEEKKPNKDKEDPPK</sequence>
<organism evidence="2 3">
    <name type="scientific">Plasmodium inui San Antonio 1</name>
    <dbReference type="NCBI Taxonomy" id="1237626"/>
    <lineage>
        <taxon>Eukaryota</taxon>
        <taxon>Sar</taxon>
        <taxon>Alveolata</taxon>
        <taxon>Apicomplexa</taxon>
        <taxon>Aconoidasida</taxon>
        <taxon>Haemosporida</taxon>
        <taxon>Plasmodiidae</taxon>
        <taxon>Plasmodium</taxon>
        <taxon>Plasmodium (Plasmodium)</taxon>
    </lineage>
</organism>